<evidence type="ECO:0000259" key="3">
    <source>
        <dbReference type="Pfam" id="PF13490"/>
    </source>
</evidence>
<dbReference type="OrthoDB" id="3267840at2"/>
<dbReference type="InterPro" id="IPR024020">
    <property type="entry name" value="Anit_sigma_mycothiol_RsrA"/>
</dbReference>
<dbReference type="InterPro" id="IPR041916">
    <property type="entry name" value="Anti_sigma_zinc_sf"/>
</dbReference>
<reference evidence="4 5" key="1">
    <citation type="submission" date="2020-08" db="EMBL/GenBank/DDBJ databases">
        <title>Sequencing the genomes of 1000 actinobacteria strains.</title>
        <authorList>
            <person name="Klenk H.-P."/>
        </authorList>
    </citation>
    <scope>NUCLEOTIDE SEQUENCE [LARGE SCALE GENOMIC DNA]</scope>
    <source>
        <strain evidence="4 5">DSM 19079</strain>
    </source>
</reference>
<gene>
    <name evidence="4" type="ORF">BJ976_001419</name>
</gene>
<evidence type="ECO:0000256" key="2">
    <source>
        <dbReference type="ARBA" id="ARBA00023163"/>
    </source>
</evidence>
<evidence type="ECO:0000313" key="5">
    <source>
        <dbReference type="Proteomes" id="UP000560081"/>
    </source>
</evidence>
<dbReference type="EMBL" id="JACHMC010000001">
    <property type="protein sequence ID" value="MBB4883068.1"/>
    <property type="molecule type" value="Genomic_DNA"/>
</dbReference>
<proteinExistence type="predicted"/>
<name>A0A4Y8X494_9MICC</name>
<dbReference type="RefSeq" id="WP_135028287.1">
    <property type="nucleotide sequence ID" value="NZ_BMLA01000001.1"/>
</dbReference>
<accession>A0A4Y8X494</accession>
<organism evidence="4 5">
    <name type="scientific">Micrococcus flavus</name>
    <dbReference type="NCBI Taxonomy" id="384602"/>
    <lineage>
        <taxon>Bacteria</taxon>
        <taxon>Bacillati</taxon>
        <taxon>Actinomycetota</taxon>
        <taxon>Actinomycetes</taxon>
        <taxon>Micrococcales</taxon>
        <taxon>Micrococcaceae</taxon>
        <taxon>Micrococcus</taxon>
    </lineage>
</organism>
<sequence>MTTDQDCPDCSDGGERLEQLYRYLDGALTAEDIEQVRAHVAECPDCHHQQELELLIRSAVRRSCQEKAPAQLRATIMTRITQISTTVRRG</sequence>
<evidence type="ECO:0000313" key="4">
    <source>
        <dbReference type="EMBL" id="MBB4883068.1"/>
    </source>
</evidence>
<dbReference type="AlphaFoldDB" id="A0A4Y8X494"/>
<evidence type="ECO:0000256" key="1">
    <source>
        <dbReference type="ARBA" id="ARBA00023015"/>
    </source>
</evidence>
<dbReference type="NCBIfam" id="TIGR03988">
    <property type="entry name" value="antisig_RsrA"/>
    <property type="match status" value="1"/>
</dbReference>
<dbReference type="Gene3D" id="1.10.10.1320">
    <property type="entry name" value="Anti-sigma factor, zinc-finger domain"/>
    <property type="match status" value="1"/>
</dbReference>
<protein>
    <submittedName>
        <fullName evidence="4">Anti-sigma factor (TIGR02949 family)</fullName>
    </submittedName>
</protein>
<dbReference type="InterPro" id="IPR027383">
    <property type="entry name" value="Znf_put"/>
</dbReference>
<keyword evidence="2" id="KW-0804">Transcription</keyword>
<keyword evidence="5" id="KW-1185">Reference proteome</keyword>
<feature type="domain" description="Putative zinc-finger" evidence="3">
    <location>
        <begin position="17"/>
        <end position="47"/>
    </location>
</feature>
<keyword evidence="1" id="KW-0805">Transcription regulation</keyword>
<dbReference type="Proteomes" id="UP000560081">
    <property type="component" value="Unassembled WGS sequence"/>
</dbReference>
<dbReference type="Pfam" id="PF13490">
    <property type="entry name" value="zf-HC2"/>
    <property type="match status" value="1"/>
</dbReference>
<comment type="caution">
    <text evidence="4">The sequence shown here is derived from an EMBL/GenBank/DDBJ whole genome shotgun (WGS) entry which is preliminary data.</text>
</comment>